<reference evidence="1" key="1">
    <citation type="submission" date="2022-10" db="EMBL/GenBank/DDBJ databases">
        <title>Complete Genome of Trichothecium roseum strain YXFP-22015, a Plant Pathogen Isolated from Citrus.</title>
        <authorList>
            <person name="Wang Y."/>
            <person name="Zhu L."/>
        </authorList>
    </citation>
    <scope>NUCLEOTIDE SEQUENCE</scope>
    <source>
        <strain evidence="1">YXFP-22015</strain>
    </source>
</reference>
<gene>
    <name evidence="1" type="ORF">N3K66_004186</name>
</gene>
<keyword evidence="2" id="KW-1185">Reference proteome</keyword>
<organism evidence="1 2">
    <name type="scientific">Trichothecium roseum</name>
    <dbReference type="NCBI Taxonomy" id="47278"/>
    <lineage>
        <taxon>Eukaryota</taxon>
        <taxon>Fungi</taxon>
        <taxon>Dikarya</taxon>
        <taxon>Ascomycota</taxon>
        <taxon>Pezizomycotina</taxon>
        <taxon>Sordariomycetes</taxon>
        <taxon>Hypocreomycetidae</taxon>
        <taxon>Hypocreales</taxon>
        <taxon>Hypocreales incertae sedis</taxon>
        <taxon>Trichothecium</taxon>
    </lineage>
</organism>
<dbReference type="EMBL" id="CM047943">
    <property type="protein sequence ID" value="KAI9899924.1"/>
    <property type="molecule type" value="Genomic_DNA"/>
</dbReference>
<comment type="caution">
    <text evidence="1">The sequence shown here is derived from an EMBL/GenBank/DDBJ whole genome shotgun (WGS) entry which is preliminary data.</text>
</comment>
<evidence type="ECO:0000313" key="1">
    <source>
        <dbReference type="EMBL" id="KAI9899924.1"/>
    </source>
</evidence>
<accession>A0ACC0V0J8</accession>
<dbReference type="Proteomes" id="UP001163324">
    <property type="component" value="Chromosome 4"/>
</dbReference>
<proteinExistence type="predicted"/>
<protein>
    <submittedName>
        <fullName evidence="1">Uncharacterized protein</fullName>
    </submittedName>
</protein>
<evidence type="ECO:0000313" key="2">
    <source>
        <dbReference type="Proteomes" id="UP001163324"/>
    </source>
</evidence>
<name>A0ACC0V0J8_9HYPO</name>
<sequence>MNPSTPHGASHGSSPPRSRPQPGHQHQQQQQPQQQQWQPHPPLPRPPPPLPSTFDEPIPANLRRGSSKRSHKPKTLMPAVIWDDGQSSSENQATFYSEGTPPSTPSLQPNHSNNSGGGTGSGGGIGVGAGGYPYASSIGDEIRGSSSYGGGGAGPGSMRKEEVYDYKYDRVAPPAPIPERTKFGLKRKTFWIIVAAAAILVVIIALAVGLGVGLSSKKGGSSEKSGDNDGAASDHSSTDEPTSTTTESATTVTESLVGPTYTSSPSQACPAANNTVFDVPESDASFRRFCGRDYRDGKGAEDVGVVWTASVIDCMVNCAGYPGCKGVGWGFIDGDKGDNHRCWMKKDIKEGEWESARVGWDFAILVD</sequence>